<evidence type="ECO:0000259" key="5">
    <source>
        <dbReference type="PROSITE" id="PS51767"/>
    </source>
</evidence>
<keyword evidence="4" id="KW-0732">Signal</keyword>
<evidence type="ECO:0000313" key="7">
    <source>
        <dbReference type="Proteomes" id="UP000562929"/>
    </source>
</evidence>
<feature type="active site" evidence="2">
    <location>
        <position position="282"/>
    </location>
</feature>
<dbReference type="OrthoDB" id="771136at2759"/>
<dbReference type="SUPFAM" id="SSF50630">
    <property type="entry name" value="Acid proteases"/>
    <property type="match status" value="1"/>
</dbReference>
<dbReference type="EMBL" id="JAACLJ010000008">
    <property type="protein sequence ID" value="KAF4582158.1"/>
    <property type="molecule type" value="Genomic_DNA"/>
</dbReference>
<dbReference type="Proteomes" id="UP000562929">
    <property type="component" value="Unassembled WGS sequence"/>
</dbReference>
<dbReference type="Gene3D" id="2.40.70.10">
    <property type="entry name" value="Acid Proteases"/>
    <property type="match status" value="2"/>
</dbReference>
<feature type="region of interest" description="Disordered" evidence="3">
    <location>
        <begin position="567"/>
        <end position="617"/>
    </location>
</feature>
<feature type="chain" id="PRO_5034277749" evidence="4">
    <location>
        <begin position="19"/>
        <end position="638"/>
    </location>
</feature>
<dbReference type="GO" id="GO:0006508">
    <property type="term" value="P:proteolysis"/>
    <property type="evidence" value="ECO:0007669"/>
    <property type="project" value="InterPro"/>
</dbReference>
<dbReference type="Pfam" id="PF00026">
    <property type="entry name" value="Asp"/>
    <property type="match status" value="1"/>
</dbReference>
<evidence type="ECO:0000256" key="3">
    <source>
        <dbReference type="SAM" id="MobiDB-lite"/>
    </source>
</evidence>
<dbReference type="PANTHER" id="PTHR47966">
    <property type="entry name" value="BETA-SITE APP-CLEAVING ENZYME, ISOFORM A-RELATED"/>
    <property type="match status" value="1"/>
</dbReference>
<dbReference type="AlphaFoldDB" id="A0A8H4Q1Y8"/>
<evidence type="ECO:0000313" key="6">
    <source>
        <dbReference type="EMBL" id="KAF4582158.1"/>
    </source>
</evidence>
<sequence>MLSSLWPLVAAMATATTALTPPSQSMPSDNRMVQQEGLLRYPLTTVDPGPDRALRKRQQDVGLRPQKNGFFYSIELKLGTPAQAVSVNFDTGSDELWVNPVCDKSTDRNFCSSFGRFNGSQTFVDSKRNGTVNYGTGYAKVEYGYDFMQLGAARVSQQLIGVATDSEFAVTGILGAGPSLDGWKSPFPTVIDNLATQGFTKSRAFSLDIRSIESRRGSVVFGGVDVKKFRGRLEKRAIIPAESSPDGLTRYWVYMDGLSLNLPNGSTVAALDKDNGQPVLLDSGYTVSTLPNAIFSNILASFPGAQPPQPGDNLYRVPCDVAEAPGSVDFRFGKTTIRVRYSDFIWRQASGKTCVLGATRDDDFPVLGDTFLRAAYVVYDWDNRNIHLAASHDCGSRLVPIGTGPDAVPSVPGECGPGATSAPPSPPPRLNATTVPMGSNSSSIRHSSGFNSTGAAAAAAAAAAALTPAPSSCSGCVPWVVSTTRTHSVLDCPGSGPCGLSTELLTSTAFLVPESTATWTVPRTHTCIRGESGCVPGQKVTSTFTITVRPVTTAPAPTPVPGCHDCRMPPPAPRAVPVSPEFDMSSAGPETSSALPARLPSPPSQPPPEPTGQTTAGAASRSVSLVAVAVAVLAFVSF</sequence>
<dbReference type="GO" id="GO:0004190">
    <property type="term" value="F:aspartic-type endopeptidase activity"/>
    <property type="evidence" value="ECO:0007669"/>
    <property type="project" value="InterPro"/>
</dbReference>
<organism evidence="6 7">
    <name type="scientific">Ophiocordyceps camponoti-floridani</name>
    <dbReference type="NCBI Taxonomy" id="2030778"/>
    <lineage>
        <taxon>Eukaryota</taxon>
        <taxon>Fungi</taxon>
        <taxon>Dikarya</taxon>
        <taxon>Ascomycota</taxon>
        <taxon>Pezizomycotina</taxon>
        <taxon>Sordariomycetes</taxon>
        <taxon>Hypocreomycetidae</taxon>
        <taxon>Hypocreales</taxon>
        <taxon>Ophiocordycipitaceae</taxon>
        <taxon>Ophiocordyceps</taxon>
    </lineage>
</organism>
<dbReference type="PANTHER" id="PTHR47966:SF65">
    <property type="entry name" value="ASPARTIC-TYPE ENDOPEPTIDASE"/>
    <property type="match status" value="1"/>
</dbReference>
<dbReference type="PRINTS" id="PR00792">
    <property type="entry name" value="PEPSIN"/>
</dbReference>
<gene>
    <name evidence="6" type="ORF">GQ602_006782</name>
</gene>
<comment type="caution">
    <text evidence="6">The sequence shown here is derived from an EMBL/GenBank/DDBJ whole genome shotgun (WGS) entry which is preliminary data.</text>
</comment>
<evidence type="ECO:0000256" key="1">
    <source>
        <dbReference type="ARBA" id="ARBA00007447"/>
    </source>
</evidence>
<feature type="domain" description="Peptidase A1" evidence="5">
    <location>
        <begin position="72"/>
        <end position="389"/>
    </location>
</feature>
<accession>A0A8H4Q1Y8</accession>
<dbReference type="InterPro" id="IPR021109">
    <property type="entry name" value="Peptidase_aspartic_dom_sf"/>
</dbReference>
<comment type="similarity">
    <text evidence="1">Belongs to the peptidase A1 family.</text>
</comment>
<dbReference type="InterPro" id="IPR033121">
    <property type="entry name" value="PEPTIDASE_A1"/>
</dbReference>
<dbReference type="InterPro" id="IPR001461">
    <property type="entry name" value="Aspartic_peptidase_A1"/>
</dbReference>
<feature type="compositionally biased region" description="Pro residues" evidence="3">
    <location>
        <begin position="599"/>
        <end position="610"/>
    </location>
</feature>
<reference evidence="6 7" key="1">
    <citation type="journal article" date="2020" name="G3 (Bethesda)">
        <title>Genetic Underpinnings of Host Manipulation by Ophiocordyceps as Revealed by Comparative Transcriptomics.</title>
        <authorList>
            <person name="Will I."/>
            <person name="Das B."/>
            <person name="Trinh T."/>
            <person name="Brachmann A."/>
            <person name="Ohm R.A."/>
            <person name="de Bekker C."/>
        </authorList>
    </citation>
    <scope>NUCLEOTIDE SEQUENCE [LARGE SCALE GENOMIC DNA]</scope>
    <source>
        <strain evidence="6 7">EC05</strain>
    </source>
</reference>
<feature type="active site" evidence="2">
    <location>
        <position position="90"/>
    </location>
</feature>
<evidence type="ECO:0000256" key="4">
    <source>
        <dbReference type="SAM" id="SignalP"/>
    </source>
</evidence>
<proteinExistence type="inferred from homology"/>
<feature type="signal peptide" evidence="4">
    <location>
        <begin position="1"/>
        <end position="18"/>
    </location>
</feature>
<keyword evidence="7" id="KW-1185">Reference proteome</keyword>
<name>A0A8H4Q1Y8_9HYPO</name>
<dbReference type="PROSITE" id="PS51767">
    <property type="entry name" value="PEPTIDASE_A1"/>
    <property type="match status" value="1"/>
</dbReference>
<protein>
    <submittedName>
        <fullName evidence="6">Secreted aspartic proteinase</fullName>
    </submittedName>
</protein>
<evidence type="ECO:0000256" key="2">
    <source>
        <dbReference type="PIRSR" id="PIRSR601461-1"/>
    </source>
</evidence>